<proteinExistence type="predicted"/>
<dbReference type="AlphaFoldDB" id="X1VIK9"/>
<reference evidence="1" key="1">
    <citation type="journal article" date="2014" name="Front. Microbiol.">
        <title>High frequency of phylogenetically diverse reductive dehalogenase-homologous genes in deep subseafloor sedimentary metagenomes.</title>
        <authorList>
            <person name="Kawai M."/>
            <person name="Futagami T."/>
            <person name="Toyoda A."/>
            <person name="Takaki Y."/>
            <person name="Nishi S."/>
            <person name="Hori S."/>
            <person name="Arai W."/>
            <person name="Tsubouchi T."/>
            <person name="Morono Y."/>
            <person name="Uchiyama I."/>
            <person name="Ito T."/>
            <person name="Fujiyama A."/>
            <person name="Inagaki F."/>
            <person name="Takami H."/>
        </authorList>
    </citation>
    <scope>NUCLEOTIDE SEQUENCE</scope>
    <source>
        <strain evidence="1">Expedition CK06-06</strain>
    </source>
</reference>
<gene>
    <name evidence="1" type="ORF">S12H4_48045</name>
</gene>
<name>X1VIK9_9ZZZZ</name>
<sequence>RCKLDGEFGEGTTKDCDLRLYMSTAMETITEPSGGAGLSEGALLVAEMNAETMRRYRNDYLNARSEAIAFRRFFRPHKADVSRKVFDLIAPSYAEAERCKQLACDASGKETLQPFRWAQPRATSDRVRERGMRFQPLPNQRPGIQSCDFTPIEDPRTLPISQGLSWRELVGMGTIPTLCDQPASVVCVDPLKFPNKQL</sequence>
<feature type="non-terminal residue" evidence="1">
    <location>
        <position position="1"/>
    </location>
</feature>
<evidence type="ECO:0000313" key="1">
    <source>
        <dbReference type="EMBL" id="GAJ14956.1"/>
    </source>
</evidence>
<dbReference type="EMBL" id="BARW01029978">
    <property type="protein sequence ID" value="GAJ14956.1"/>
    <property type="molecule type" value="Genomic_DNA"/>
</dbReference>
<comment type="caution">
    <text evidence="1">The sequence shown here is derived from an EMBL/GenBank/DDBJ whole genome shotgun (WGS) entry which is preliminary data.</text>
</comment>
<protein>
    <submittedName>
        <fullName evidence="1">Uncharacterized protein</fullName>
    </submittedName>
</protein>
<accession>X1VIK9</accession>
<organism evidence="1">
    <name type="scientific">marine sediment metagenome</name>
    <dbReference type="NCBI Taxonomy" id="412755"/>
    <lineage>
        <taxon>unclassified sequences</taxon>
        <taxon>metagenomes</taxon>
        <taxon>ecological metagenomes</taxon>
    </lineage>
</organism>